<evidence type="ECO:0000259" key="10">
    <source>
        <dbReference type="Pfam" id="PF00482"/>
    </source>
</evidence>
<evidence type="ECO:0000256" key="4">
    <source>
        <dbReference type="ARBA" id="ARBA00022519"/>
    </source>
</evidence>
<evidence type="ECO:0000256" key="2">
    <source>
        <dbReference type="ARBA" id="ARBA00005745"/>
    </source>
</evidence>
<reference evidence="11 12" key="1">
    <citation type="submission" date="2019-07" db="EMBL/GenBank/DDBJ databases">
        <authorList>
            <person name="Park Y.J."/>
            <person name="Jeong S.E."/>
            <person name="Jung H.S."/>
        </authorList>
    </citation>
    <scope>NUCLEOTIDE SEQUENCE [LARGE SCALE GENOMIC DNA]</scope>
    <source>
        <strain evidence="12">P16(2019)</strain>
    </source>
</reference>
<dbReference type="OrthoDB" id="9805682at2"/>
<keyword evidence="12" id="KW-1185">Reference proteome</keyword>
<keyword evidence="7 9" id="KW-0472">Membrane</keyword>
<dbReference type="Pfam" id="PF00482">
    <property type="entry name" value="T2SSF"/>
    <property type="match status" value="2"/>
</dbReference>
<feature type="domain" description="Type II secretion system protein GspF" evidence="10">
    <location>
        <begin position="272"/>
        <end position="393"/>
    </location>
</feature>
<accession>A0A553ZXQ5</accession>
<comment type="caution">
    <text evidence="11">The sequence shown here is derived from an EMBL/GenBank/DDBJ whole genome shotgun (WGS) entry which is preliminary data.</text>
</comment>
<dbReference type="InterPro" id="IPR018076">
    <property type="entry name" value="T2SS_GspF_dom"/>
</dbReference>
<evidence type="ECO:0000256" key="9">
    <source>
        <dbReference type="SAM" id="Phobius"/>
    </source>
</evidence>
<proteinExistence type="inferred from homology"/>
<dbReference type="PANTHER" id="PTHR30012">
    <property type="entry name" value="GENERAL SECRETION PATHWAY PROTEIN"/>
    <property type="match status" value="1"/>
</dbReference>
<dbReference type="PRINTS" id="PR00812">
    <property type="entry name" value="BCTERIALGSPF"/>
</dbReference>
<evidence type="ECO:0000256" key="7">
    <source>
        <dbReference type="ARBA" id="ARBA00023136"/>
    </source>
</evidence>
<protein>
    <submittedName>
        <fullName evidence="11">Type II secretion system F family protein</fullName>
    </submittedName>
</protein>
<evidence type="ECO:0000256" key="8">
    <source>
        <dbReference type="SAM" id="MobiDB-lite"/>
    </source>
</evidence>
<dbReference type="GO" id="GO:0005886">
    <property type="term" value="C:plasma membrane"/>
    <property type="evidence" value="ECO:0007669"/>
    <property type="project" value="UniProtKB-SubCell"/>
</dbReference>
<comment type="subcellular location">
    <subcellularLocation>
        <location evidence="1">Cell inner membrane</location>
        <topology evidence="1">Multi-pass membrane protein</topology>
    </subcellularLocation>
</comment>
<evidence type="ECO:0000256" key="3">
    <source>
        <dbReference type="ARBA" id="ARBA00022475"/>
    </source>
</evidence>
<feature type="transmembrane region" description="Helical" evidence="9">
    <location>
        <begin position="168"/>
        <end position="198"/>
    </location>
</feature>
<organism evidence="11 12">
    <name type="scientific">Alkalicoccobacillus porphyridii</name>
    <dbReference type="NCBI Taxonomy" id="2597270"/>
    <lineage>
        <taxon>Bacteria</taxon>
        <taxon>Bacillati</taxon>
        <taxon>Bacillota</taxon>
        <taxon>Bacilli</taxon>
        <taxon>Bacillales</taxon>
        <taxon>Bacillaceae</taxon>
        <taxon>Alkalicoccobacillus</taxon>
    </lineage>
</organism>
<evidence type="ECO:0000256" key="6">
    <source>
        <dbReference type="ARBA" id="ARBA00022989"/>
    </source>
</evidence>
<dbReference type="InterPro" id="IPR003004">
    <property type="entry name" value="GspF/PilC"/>
</dbReference>
<evidence type="ECO:0000313" key="12">
    <source>
        <dbReference type="Proteomes" id="UP000318521"/>
    </source>
</evidence>
<dbReference type="FunFam" id="1.20.81.30:FF:000001">
    <property type="entry name" value="Type II secretion system protein F"/>
    <property type="match status" value="2"/>
</dbReference>
<dbReference type="Gene3D" id="1.20.81.30">
    <property type="entry name" value="Type II secretion system (T2SS), domain F"/>
    <property type="match status" value="2"/>
</dbReference>
<keyword evidence="4" id="KW-0997">Cell inner membrane</keyword>
<feature type="domain" description="Type II secretion system protein GspF" evidence="10">
    <location>
        <begin position="68"/>
        <end position="191"/>
    </location>
</feature>
<gene>
    <name evidence="11" type="ORF">FN960_12845</name>
</gene>
<dbReference type="AlphaFoldDB" id="A0A553ZXQ5"/>
<keyword evidence="3" id="KW-1003">Cell membrane</keyword>
<feature type="transmembrane region" description="Helical" evidence="9">
    <location>
        <begin position="374"/>
        <end position="395"/>
    </location>
</feature>
<comment type="similarity">
    <text evidence="2">Belongs to the GSP F family.</text>
</comment>
<dbReference type="PANTHER" id="PTHR30012:SF0">
    <property type="entry name" value="TYPE II SECRETION SYSTEM PROTEIN F-RELATED"/>
    <property type="match status" value="1"/>
</dbReference>
<evidence type="ECO:0000256" key="5">
    <source>
        <dbReference type="ARBA" id="ARBA00022692"/>
    </source>
</evidence>
<dbReference type="InterPro" id="IPR042094">
    <property type="entry name" value="T2SS_GspF_sf"/>
</dbReference>
<keyword evidence="5 9" id="KW-0812">Transmembrane</keyword>
<dbReference type="EMBL" id="VLXZ01000007">
    <property type="protein sequence ID" value="TSB46241.1"/>
    <property type="molecule type" value="Genomic_DNA"/>
</dbReference>
<name>A0A553ZXQ5_9BACI</name>
<feature type="region of interest" description="Disordered" evidence="8">
    <location>
        <begin position="1"/>
        <end position="20"/>
    </location>
</feature>
<dbReference type="RefSeq" id="WP_143849135.1">
    <property type="nucleotide sequence ID" value="NZ_VLXZ01000007.1"/>
</dbReference>
<dbReference type="Proteomes" id="UP000318521">
    <property type="component" value="Unassembled WGS sequence"/>
</dbReference>
<feature type="transmembrane region" description="Helical" evidence="9">
    <location>
        <begin position="218"/>
        <end position="236"/>
    </location>
</feature>
<sequence length="402" mass="44321">MATYSYTGRDSFGKPVKGKTQARDESTAILSLKEKRISVTTIEEMQQGLYQDIEILKPIIKSKDFVLFLRQFSTLLKAGVPVIETIDVLSKQTTSKPLKKALVMIEEDVRSGKSLSAASAKQGDLFPPLFTNMVKAGEAGGRLDDILDRLATYYEKQHRLKQKVMATLTYPMFVGVVAIAIIIFLLVFVVPTFASMFASFGGELPTITKLVMAAGDLALGYWWTVPIIGLVIFLGWKMGRRHAETRLWMDNILLRIPVFGTLIQKSELARVTQTLGALFQSSVPVLQALTIVERVADNRVIANVIRKSRASLQQGETLAGPMESHWAFPPLVTQMISVGEKSGSLDTMLEKAADFYEAEVEATTDQIKALIEPVMIILLAGIVGTIVLAIMVPMFEIFTTIG</sequence>
<keyword evidence="6 9" id="KW-1133">Transmembrane helix</keyword>
<evidence type="ECO:0000313" key="11">
    <source>
        <dbReference type="EMBL" id="TSB46241.1"/>
    </source>
</evidence>
<evidence type="ECO:0000256" key="1">
    <source>
        <dbReference type="ARBA" id="ARBA00004429"/>
    </source>
</evidence>